<dbReference type="PATRIC" id="fig|1184387.3.peg.707"/>
<dbReference type="PANTHER" id="PTHR33885:SF3">
    <property type="entry name" value="PHAGE SHOCK PROTEIN C"/>
    <property type="match status" value="1"/>
</dbReference>
<feature type="transmembrane region" description="Helical" evidence="6">
    <location>
        <begin position="127"/>
        <end position="146"/>
    </location>
</feature>
<feature type="domain" description="Phage shock protein PspC N-terminal" evidence="7">
    <location>
        <begin position="10"/>
        <end position="66"/>
    </location>
</feature>
<name>A0A101HRB9_9BACT</name>
<evidence type="ECO:0000256" key="3">
    <source>
        <dbReference type="ARBA" id="ARBA00022692"/>
    </source>
</evidence>
<evidence type="ECO:0000313" key="9">
    <source>
        <dbReference type="Proteomes" id="UP000054092"/>
    </source>
</evidence>
<dbReference type="Proteomes" id="UP000054092">
    <property type="component" value="Unassembled WGS sequence"/>
</dbReference>
<keyword evidence="4 6" id="KW-1133">Transmembrane helix</keyword>
<evidence type="ECO:0000259" key="7">
    <source>
        <dbReference type="Pfam" id="PF04024"/>
    </source>
</evidence>
<evidence type="ECO:0000256" key="4">
    <source>
        <dbReference type="ARBA" id="ARBA00022989"/>
    </source>
</evidence>
<dbReference type="AlphaFoldDB" id="A0A101HRB9"/>
<keyword evidence="2" id="KW-1003">Cell membrane</keyword>
<evidence type="ECO:0000256" key="2">
    <source>
        <dbReference type="ARBA" id="ARBA00022475"/>
    </source>
</evidence>
<protein>
    <submittedName>
        <fullName evidence="8">Phage shock protein C, PspC</fullName>
    </submittedName>
</protein>
<comment type="subcellular location">
    <subcellularLocation>
        <location evidence="1">Cell membrane</location>
        <topology evidence="1">Single-pass membrane protein</topology>
    </subcellularLocation>
</comment>
<dbReference type="EMBL" id="LGGP01000044">
    <property type="protein sequence ID" value="KUK81635.1"/>
    <property type="molecule type" value="Genomic_DNA"/>
</dbReference>
<gene>
    <name evidence="8" type="ORF">XD94_0378</name>
</gene>
<dbReference type="PANTHER" id="PTHR33885">
    <property type="entry name" value="PHAGE SHOCK PROTEIN C"/>
    <property type="match status" value="1"/>
</dbReference>
<evidence type="ECO:0000256" key="6">
    <source>
        <dbReference type="SAM" id="Phobius"/>
    </source>
</evidence>
<accession>A0A101HRB9</accession>
<reference evidence="9" key="1">
    <citation type="journal article" date="2015" name="MBio">
        <title>Genome-Resolved Metagenomic Analysis Reveals Roles for Candidate Phyla and Other Microbial Community Members in Biogeochemical Transformations in Oil Reservoirs.</title>
        <authorList>
            <person name="Hu P."/>
            <person name="Tom L."/>
            <person name="Singh A."/>
            <person name="Thomas B.C."/>
            <person name="Baker B.J."/>
            <person name="Piceno Y.M."/>
            <person name="Andersen G.L."/>
            <person name="Banfield J.F."/>
        </authorList>
    </citation>
    <scope>NUCLEOTIDE SEQUENCE [LARGE SCALE GENOMIC DNA]</scope>
</reference>
<keyword evidence="5 6" id="KW-0472">Membrane</keyword>
<dbReference type="GO" id="GO:0005886">
    <property type="term" value="C:plasma membrane"/>
    <property type="evidence" value="ECO:0007669"/>
    <property type="project" value="UniProtKB-SubCell"/>
</dbReference>
<feature type="non-terminal residue" evidence="8">
    <location>
        <position position="1"/>
    </location>
</feature>
<dbReference type="InterPro" id="IPR052027">
    <property type="entry name" value="PspC"/>
</dbReference>
<evidence type="ECO:0000256" key="1">
    <source>
        <dbReference type="ARBA" id="ARBA00004162"/>
    </source>
</evidence>
<keyword evidence="3 6" id="KW-0812">Transmembrane</keyword>
<proteinExistence type="predicted"/>
<dbReference type="InterPro" id="IPR007168">
    <property type="entry name" value="Phageshock_PspC_N"/>
</dbReference>
<comment type="caution">
    <text evidence="8">The sequence shown here is derived from an EMBL/GenBank/DDBJ whole genome shotgun (WGS) entry which is preliminary data.</text>
</comment>
<dbReference type="Pfam" id="PF04024">
    <property type="entry name" value="PspC"/>
    <property type="match status" value="1"/>
</dbReference>
<feature type="transmembrane region" description="Helical" evidence="6">
    <location>
        <begin position="41"/>
        <end position="64"/>
    </location>
</feature>
<evidence type="ECO:0000256" key="5">
    <source>
        <dbReference type="ARBA" id="ARBA00023136"/>
    </source>
</evidence>
<organism evidence="8 9">
    <name type="scientific">Mesotoga prima</name>
    <dbReference type="NCBI Taxonomy" id="1184387"/>
    <lineage>
        <taxon>Bacteria</taxon>
        <taxon>Thermotogati</taxon>
        <taxon>Thermotogota</taxon>
        <taxon>Thermotogae</taxon>
        <taxon>Kosmotogales</taxon>
        <taxon>Kosmotogaceae</taxon>
        <taxon>Mesotoga</taxon>
    </lineage>
</organism>
<evidence type="ECO:0000313" key="8">
    <source>
        <dbReference type="EMBL" id="KUK81635.1"/>
    </source>
</evidence>
<sequence length="152" mass="16345">VGGGYVSLEKRLYKSRKDKVIDGLAAGIGEYLGIDPVIVRLVFVALVFAGGAGLLIYIIGMFIVPRAPINKENNVVIMDEEGKPIEEGEKEALSDDKSKLIIAGLLIVFGIALLLGSFTPWNIFSGIFWKFVIGIVLIAGGGFVIYKSVSRS</sequence>
<feature type="transmembrane region" description="Helical" evidence="6">
    <location>
        <begin position="100"/>
        <end position="121"/>
    </location>
</feature>